<protein>
    <submittedName>
        <fullName evidence="1">Uncharacterized protein</fullName>
    </submittedName>
</protein>
<proteinExistence type="predicted"/>
<dbReference type="EMBL" id="GGEC01093871">
    <property type="protein sequence ID" value="MBX74355.1"/>
    <property type="molecule type" value="Transcribed_RNA"/>
</dbReference>
<name>A0A2P2R558_RHIMU</name>
<reference evidence="1" key="1">
    <citation type="submission" date="2018-02" db="EMBL/GenBank/DDBJ databases">
        <title>Rhizophora mucronata_Transcriptome.</title>
        <authorList>
            <person name="Meera S.P."/>
            <person name="Sreeshan A."/>
            <person name="Augustine A."/>
        </authorList>
    </citation>
    <scope>NUCLEOTIDE SEQUENCE</scope>
    <source>
        <tissue evidence="1">Leaf</tissue>
    </source>
</reference>
<organism evidence="1">
    <name type="scientific">Rhizophora mucronata</name>
    <name type="common">Asiatic mangrove</name>
    <dbReference type="NCBI Taxonomy" id="61149"/>
    <lineage>
        <taxon>Eukaryota</taxon>
        <taxon>Viridiplantae</taxon>
        <taxon>Streptophyta</taxon>
        <taxon>Embryophyta</taxon>
        <taxon>Tracheophyta</taxon>
        <taxon>Spermatophyta</taxon>
        <taxon>Magnoliopsida</taxon>
        <taxon>eudicotyledons</taxon>
        <taxon>Gunneridae</taxon>
        <taxon>Pentapetalae</taxon>
        <taxon>rosids</taxon>
        <taxon>fabids</taxon>
        <taxon>Malpighiales</taxon>
        <taxon>Rhizophoraceae</taxon>
        <taxon>Rhizophora</taxon>
    </lineage>
</organism>
<evidence type="ECO:0000313" key="1">
    <source>
        <dbReference type="EMBL" id="MBX74355.1"/>
    </source>
</evidence>
<sequence>MAMPDLHWCKKKYALCQKVSKHIDSCIRLSTSGLSKNCSFRPKLFPALSTQTQCRFTQEASL</sequence>
<accession>A0A2P2R558</accession>
<dbReference type="AlphaFoldDB" id="A0A2P2R558"/>